<feature type="region of interest" description="Disordered" evidence="1">
    <location>
        <begin position="193"/>
        <end position="237"/>
    </location>
</feature>
<feature type="compositionally biased region" description="Low complexity" evidence="1">
    <location>
        <begin position="64"/>
        <end position="94"/>
    </location>
</feature>
<reference evidence="2 3" key="1">
    <citation type="journal article" date="2016" name="Nat. Commun.">
        <title>Thousands of microbial genomes shed light on interconnected biogeochemical processes in an aquifer system.</title>
        <authorList>
            <person name="Anantharaman K."/>
            <person name="Brown C.T."/>
            <person name="Hug L.A."/>
            <person name="Sharon I."/>
            <person name="Castelle C.J."/>
            <person name="Probst A.J."/>
            <person name="Thomas B.C."/>
            <person name="Singh A."/>
            <person name="Wilkins M.J."/>
            <person name="Karaoz U."/>
            <person name="Brodie E.L."/>
            <person name="Williams K.H."/>
            <person name="Hubbard S.S."/>
            <person name="Banfield J.F."/>
        </authorList>
    </citation>
    <scope>NUCLEOTIDE SEQUENCE [LARGE SCALE GENOMIC DNA]</scope>
</reference>
<feature type="compositionally biased region" description="Basic and acidic residues" evidence="1">
    <location>
        <begin position="490"/>
        <end position="501"/>
    </location>
</feature>
<proteinExistence type="predicted"/>
<dbReference type="AlphaFoldDB" id="A0A1F5SZD8"/>
<sequence>MEAVKANKSEVDAYLAKINKIGKTREEISAERAEKQRIKQEYPAQPGVSDNWLDDAPAGPPAPDAGIAPAGGQAGAGQPAGPAAGARQPGAAAGVTRQEAEDPMKARRRKALRMAELRGRENDIKTATGQPKPRPAAISVARTAAPAAETVVSEREPADTDYNEKVAEERKNIKLDQERVDWERYKEIKKGRFKPKGGMREPKIRPGGNTTEALAPAEEVVAPEPRGTEERGREQRQEITKTVETWIGRIFEVRPRGRAQQVLERRFRAGKAYNPDALMTQSQAVKALAEYLIEYERYKPSRAKFIARRDIRSIALTGDDVNLQSQIGVEQAVNPVQAEAGSGQKLDIRPTAEELEEMLGSERSQALSQAEIFKIVSPAAGAFVTKQDKAETGKKSSKGKVKREPGESGRSARRLRLRELEEAEFGEEGEEKTEKETDQSGDRITVGDEEKEPLTTVGSAFKQGEVKAKKKAEKPADASGQAETAVEAAAEAKPEVVDRKQGVSAPTISEWLKIFDFKANPEVKRWFVSPNNKNQKFNKKDPITKEQAVEAGVGYLMGTSQISEVAARDLLKKAIEAKRTGKASEQ</sequence>
<protein>
    <submittedName>
        <fullName evidence="2">Uncharacterized protein</fullName>
    </submittedName>
</protein>
<feature type="region of interest" description="Disordered" evidence="1">
    <location>
        <begin position="31"/>
        <end position="163"/>
    </location>
</feature>
<organism evidence="2 3">
    <name type="scientific">Candidatus Falkowbacteria bacterium RIFCSPLOWO2_12_FULL_45_13</name>
    <dbReference type="NCBI Taxonomy" id="1797991"/>
    <lineage>
        <taxon>Bacteria</taxon>
        <taxon>Candidatus Falkowiibacteriota</taxon>
    </lineage>
</organism>
<feature type="compositionally biased region" description="Acidic residues" evidence="1">
    <location>
        <begin position="421"/>
        <end position="431"/>
    </location>
</feature>
<comment type="caution">
    <text evidence="2">The sequence shown here is derived from an EMBL/GenBank/DDBJ whole genome shotgun (WGS) entry which is preliminary data.</text>
</comment>
<evidence type="ECO:0000313" key="3">
    <source>
        <dbReference type="Proteomes" id="UP000176915"/>
    </source>
</evidence>
<evidence type="ECO:0000256" key="1">
    <source>
        <dbReference type="SAM" id="MobiDB-lite"/>
    </source>
</evidence>
<gene>
    <name evidence="2" type="ORF">A3H09_03420</name>
</gene>
<feature type="compositionally biased region" description="Basic and acidic residues" evidence="1">
    <location>
        <begin position="432"/>
        <end position="448"/>
    </location>
</feature>
<feature type="compositionally biased region" description="Basic and acidic residues" evidence="1">
    <location>
        <begin position="152"/>
        <end position="163"/>
    </location>
</feature>
<feature type="compositionally biased region" description="Basic and acidic residues" evidence="1">
    <location>
        <begin position="113"/>
        <end position="124"/>
    </location>
</feature>
<feature type="region of interest" description="Disordered" evidence="1">
    <location>
        <begin position="386"/>
        <end position="502"/>
    </location>
</feature>
<feature type="compositionally biased region" description="Low complexity" evidence="1">
    <location>
        <begin position="212"/>
        <end position="225"/>
    </location>
</feature>
<feature type="compositionally biased region" description="Basic and acidic residues" evidence="1">
    <location>
        <begin position="226"/>
        <end position="237"/>
    </location>
</feature>
<dbReference type="EMBL" id="MFFY01000007">
    <property type="protein sequence ID" value="OGF32060.1"/>
    <property type="molecule type" value="Genomic_DNA"/>
</dbReference>
<accession>A0A1F5SZD8</accession>
<name>A0A1F5SZD8_9BACT</name>
<evidence type="ECO:0000313" key="2">
    <source>
        <dbReference type="EMBL" id="OGF32060.1"/>
    </source>
</evidence>
<feature type="compositionally biased region" description="Basic and acidic residues" evidence="1">
    <location>
        <begin position="31"/>
        <end position="40"/>
    </location>
</feature>
<dbReference type="Proteomes" id="UP000176915">
    <property type="component" value="Unassembled WGS sequence"/>
</dbReference>